<feature type="transmembrane region" description="Helical" evidence="2">
    <location>
        <begin position="430"/>
        <end position="451"/>
    </location>
</feature>
<protein>
    <submittedName>
        <fullName evidence="3">Pali-domain-containing protein</fullName>
    </submittedName>
</protein>
<feature type="compositionally biased region" description="Basic and acidic residues" evidence="1">
    <location>
        <begin position="48"/>
        <end position="61"/>
    </location>
</feature>
<sequence length="568" mass="62259">MMFPELSSSLLNLVQRSEMRNEPSCHEQLIEGENHVRRVVLITDPLEGFRHAHGPKPEMDQTKSSPKKASHNPGTKSKVDINSIRMGLRRNFTYPDDETSLSHSSDSTAMDQMDQHTFGVCFSRSRFSQQCHAPPPGAAGQRHDSFSVLQVARVEEAKGPLETWLPNLNMGLHDQAAARRCQTVFGCTAIIISYHLLTPISAPVINLLWGNKSLTGADSLPTVPQTVYTQFCLGTRLAFPSQMQVNFIAVIPYSNDYCWTVDMPSASMNKVGSSTGPSRGRTRPSKRRITFLLGLVLLLTAFTLLVVVDATAPVSPNLALYTISWPYKSTSVIGGTTVHPSIRMGTFGFCTAANSDETGQSTDTCSRQGIGYDPTSAMDEQMRGLVGDSTEAFVLRMTKIMAIRPLVAALAFLAFALASMPCYFVPSLPVVITAVTCILVLVVLVCDFVIFSRLSQVVAGDYNTVVPSYDTGLWALVAALVCLVISCFILTFFWWQQRRMEGKGKTVHRDAPESENRDITHHDQLTLAASRHMDLGSKEAPGAFAGTDGGPPRAHRGRNSKTVRITRN</sequence>
<feature type="region of interest" description="Disordered" evidence="1">
    <location>
        <begin position="537"/>
        <end position="568"/>
    </location>
</feature>
<name>A0ABR2XLN4_9PEZI</name>
<dbReference type="PANTHER" id="PTHR28013">
    <property type="entry name" value="PROTEIN DCV1-RELATED"/>
    <property type="match status" value="1"/>
</dbReference>
<accession>A0ABR2XLN4</accession>
<evidence type="ECO:0000313" key="4">
    <source>
        <dbReference type="Proteomes" id="UP001465668"/>
    </source>
</evidence>
<organism evidence="3 4">
    <name type="scientific">Seiridium cardinale</name>
    <dbReference type="NCBI Taxonomy" id="138064"/>
    <lineage>
        <taxon>Eukaryota</taxon>
        <taxon>Fungi</taxon>
        <taxon>Dikarya</taxon>
        <taxon>Ascomycota</taxon>
        <taxon>Pezizomycotina</taxon>
        <taxon>Sordariomycetes</taxon>
        <taxon>Xylariomycetidae</taxon>
        <taxon>Amphisphaeriales</taxon>
        <taxon>Sporocadaceae</taxon>
        <taxon>Seiridium</taxon>
    </lineage>
</organism>
<feature type="transmembrane region" description="Helical" evidence="2">
    <location>
        <begin position="471"/>
        <end position="495"/>
    </location>
</feature>
<evidence type="ECO:0000313" key="3">
    <source>
        <dbReference type="EMBL" id="KAK9774681.1"/>
    </source>
</evidence>
<dbReference type="PANTHER" id="PTHR28013:SF3">
    <property type="entry name" value="PROTEIN DCV1-RELATED"/>
    <property type="match status" value="1"/>
</dbReference>
<keyword evidence="2" id="KW-0812">Transmembrane</keyword>
<keyword evidence="2" id="KW-0472">Membrane</keyword>
<keyword evidence="2" id="KW-1133">Transmembrane helix</keyword>
<dbReference type="EMBL" id="JARVKM010000040">
    <property type="protein sequence ID" value="KAK9774681.1"/>
    <property type="molecule type" value="Genomic_DNA"/>
</dbReference>
<feature type="transmembrane region" description="Helical" evidence="2">
    <location>
        <begin position="400"/>
        <end position="418"/>
    </location>
</feature>
<feature type="compositionally biased region" description="Basic residues" evidence="1">
    <location>
        <begin position="553"/>
        <end position="568"/>
    </location>
</feature>
<dbReference type="InterPro" id="IPR051380">
    <property type="entry name" value="pH-response_reg_palI/RIM9"/>
</dbReference>
<feature type="transmembrane region" description="Helical" evidence="2">
    <location>
        <begin position="289"/>
        <end position="308"/>
    </location>
</feature>
<comment type="caution">
    <text evidence="3">The sequence shown here is derived from an EMBL/GenBank/DDBJ whole genome shotgun (WGS) entry which is preliminary data.</text>
</comment>
<gene>
    <name evidence="3" type="ORF">SCAR479_08766</name>
</gene>
<dbReference type="Proteomes" id="UP001465668">
    <property type="component" value="Unassembled WGS sequence"/>
</dbReference>
<reference evidence="3 4" key="1">
    <citation type="submission" date="2024-02" db="EMBL/GenBank/DDBJ databases">
        <title>First draft genome assembly of two strains of Seiridium cardinale.</title>
        <authorList>
            <person name="Emiliani G."/>
            <person name="Scali E."/>
        </authorList>
    </citation>
    <scope>NUCLEOTIDE SEQUENCE [LARGE SCALE GENOMIC DNA]</scope>
    <source>
        <strain evidence="3 4">BM-138-000479</strain>
    </source>
</reference>
<proteinExistence type="predicted"/>
<keyword evidence="4" id="KW-1185">Reference proteome</keyword>
<evidence type="ECO:0000256" key="1">
    <source>
        <dbReference type="SAM" id="MobiDB-lite"/>
    </source>
</evidence>
<evidence type="ECO:0000256" key="2">
    <source>
        <dbReference type="SAM" id="Phobius"/>
    </source>
</evidence>
<feature type="region of interest" description="Disordered" evidence="1">
    <location>
        <begin position="48"/>
        <end position="78"/>
    </location>
</feature>